<dbReference type="InterPro" id="IPR032350">
    <property type="entry name" value="Nbr1_FW"/>
</dbReference>
<feature type="domain" description="Nbr1 FW" evidence="2">
    <location>
        <begin position="155"/>
        <end position="238"/>
    </location>
</feature>
<keyword evidence="4" id="KW-1185">Reference proteome</keyword>
<dbReference type="Pfam" id="PF16158">
    <property type="entry name" value="N_BRCA1_IG"/>
    <property type="match status" value="1"/>
</dbReference>
<accession>A0ABW2TRI2</accession>
<dbReference type="EMBL" id="JBHTEY010000004">
    <property type="protein sequence ID" value="MFC7616415.1"/>
    <property type="molecule type" value="Genomic_DNA"/>
</dbReference>
<evidence type="ECO:0000259" key="2">
    <source>
        <dbReference type="Pfam" id="PF16158"/>
    </source>
</evidence>
<dbReference type="Gene3D" id="2.60.40.10">
    <property type="entry name" value="Immunoglobulins"/>
    <property type="match status" value="1"/>
</dbReference>
<proteinExistence type="predicted"/>
<evidence type="ECO:0000313" key="3">
    <source>
        <dbReference type="EMBL" id="MFC7616415.1"/>
    </source>
</evidence>
<protein>
    <submittedName>
        <fullName evidence="3">NBR1-Ig-like domain-containing protein</fullName>
    </submittedName>
</protein>
<organism evidence="3 4">
    <name type="scientific">Actinokineospora soli</name>
    <dbReference type="NCBI Taxonomy" id="1048753"/>
    <lineage>
        <taxon>Bacteria</taxon>
        <taxon>Bacillati</taxon>
        <taxon>Actinomycetota</taxon>
        <taxon>Actinomycetes</taxon>
        <taxon>Pseudonocardiales</taxon>
        <taxon>Pseudonocardiaceae</taxon>
        <taxon>Actinokineospora</taxon>
    </lineage>
</organism>
<dbReference type="InterPro" id="IPR013783">
    <property type="entry name" value="Ig-like_fold"/>
</dbReference>
<dbReference type="CDD" id="cd14947">
    <property type="entry name" value="NBR1_like"/>
    <property type="match status" value="1"/>
</dbReference>
<keyword evidence="1" id="KW-0812">Transmembrane</keyword>
<keyword evidence="1" id="KW-0472">Membrane</keyword>
<evidence type="ECO:0000256" key="1">
    <source>
        <dbReference type="SAM" id="Phobius"/>
    </source>
</evidence>
<dbReference type="Proteomes" id="UP001596512">
    <property type="component" value="Unassembled WGS sequence"/>
</dbReference>
<name>A0ABW2TRI2_9PSEU</name>
<gene>
    <name evidence="3" type="ORF">ACFQV2_26040</name>
</gene>
<keyword evidence="1" id="KW-1133">Transmembrane helix</keyword>
<evidence type="ECO:0000313" key="4">
    <source>
        <dbReference type="Proteomes" id="UP001596512"/>
    </source>
</evidence>
<sequence length="260" mass="28117">MAGQADAGARRELVSGFASGLRELREAAGTPSFRRMAGVSGVISHTTLHEAAGGSRFPSWETTREFVKACGGDEREWRAKWLAAKAGLSPEETITPLREEIAPRPGKWWTRGRLITIAAAAAAALVAVFAVQYFQDSPYDPLHAGDFSEFVRDVTIPDGTQVQVSETFTKVWEIHNKGTVLWQGRAMRLENSVGGCIPPPRLTVGTTPPGDRVMVTATVIAAADPGICKIDYKMVDEHDRVLLPGSRPIFLLVNVVGPTP</sequence>
<reference evidence="4" key="1">
    <citation type="journal article" date="2019" name="Int. J. Syst. Evol. Microbiol.">
        <title>The Global Catalogue of Microorganisms (GCM) 10K type strain sequencing project: providing services to taxonomists for standard genome sequencing and annotation.</title>
        <authorList>
            <consortium name="The Broad Institute Genomics Platform"/>
            <consortium name="The Broad Institute Genome Sequencing Center for Infectious Disease"/>
            <person name="Wu L."/>
            <person name="Ma J."/>
        </authorList>
    </citation>
    <scope>NUCLEOTIDE SEQUENCE [LARGE SCALE GENOMIC DNA]</scope>
    <source>
        <strain evidence="4">JCM 17695</strain>
    </source>
</reference>
<comment type="caution">
    <text evidence="3">The sequence shown here is derived from an EMBL/GenBank/DDBJ whole genome shotgun (WGS) entry which is preliminary data.</text>
</comment>
<feature type="transmembrane region" description="Helical" evidence="1">
    <location>
        <begin position="114"/>
        <end position="134"/>
    </location>
</feature>